<dbReference type="Gene3D" id="2.60.40.60">
    <property type="entry name" value="Cadherins"/>
    <property type="match status" value="2"/>
</dbReference>
<dbReference type="InterPro" id="IPR015919">
    <property type="entry name" value="Cadherin-like_sf"/>
</dbReference>
<feature type="domain" description="Cadherin" evidence="11">
    <location>
        <begin position="27"/>
        <end position="133"/>
    </location>
</feature>
<evidence type="ECO:0000256" key="2">
    <source>
        <dbReference type="ARBA" id="ARBA00022692"/>
    </source>
</evidence>
<dbReference type="PANTHER" id="PTHR24028:SF288">
    <property type="entry name" value="PROTOCADHERIN ALPHA-C2-LIKE-RELATED"/>
    <property type="match status" value="1"/>
</dbReference>
<dbReference type="PROSITE" id="PS50268">
    <property type="entry name" value="CADHERIN_2"/>
    <property type="match status" value="1"/>
</dbReference>
<dbReference type="PROSITE" id="PS00232">
    <property type="entry name" value="CADHERIN_1"/>
    <property type="match status" value="1"/>
</dbReference>
<name>A0A8T0B6N9_SILME</name>
<evidence type="ECO:0000256" key="3">
    <source>
        <dbReference type="ARBA" id="ARBA00022737"/>
    </source>
</evidence>
<dbReference type="EMBL" id="JABFDY010000010">
    <property type="protein sequence ID" value="KAF7702299.1"/>
    <property type="molecule type" value="Genomic_DNA"/>
</dbReference>
<evidence type="ECO:0000256" key="10">
    <source>
        <dbReference type="SAM" id="SignalP"/>
    </source>
</evidence>
<dbReference type="GO" id="GO:0009653">
    <property type="term" value="P:anatomical structure morphogenesis"/>
    <property type="evidence" value="ECO:0007669"/>
    <property type="project" value="UniProtKB-ARBA"/>
</dbReference>
<dbReference type="Pfam" id="PF08266">
    <property type="entry name" value="Cadherin_2"/>
    <property type="match status" value="1"/>
</dbReference>
<keyword evidence="6" id="KW-1133">Transmembrane helix</keyword>
<sequence length="199" mass="22697">MGVQMNARCWRRYVSRVILLSAMIQTASTVTHYSIPEEMEEGSVVANLATDLGLDLDTLIKRKARLDVIANKKYLDINREKGELYILEKIDRELLCPAKTTCFLKMEVIVENPVRIFYIELEITDINDNNPHFRRDTIYLDILESTPVGERFSVSNAVDSDIGSNSVKTYYLSKSDHFGIEIQSGRDGSKFADLILKKL</sequence>
<gene>
    <name evidence="12" type="ORF">HF521_001582</name>
</gene>
<keyword evidence="2" id="KW-0812">Transmembrane</keyword>
<evidence type="ECO:0000256" key="5">
    <source>
        <dbReference type="ARBA" id="ARBA00022889"/>
    </source>
</evidence>
<evidence type="ECO:0000256" key="1">
    <source>
        <dbReference type="ARBA" id="ARBA00004167"/>
    </source>
</evidence>
<evidence type="ECO:0000313" key="12">
    <source>
        <dbReference type="EMBL" id="KAF7702299.1"/>
    </source>
</evidence>
<dbReference type="SUPFAM" id="SSF49313">
    <property type="entry name" value="Cadherin-like"/>
    <property type="match status" value="2"/>
</dbReference>
<dbReference type="InterPro" id="IPR002126">
    <property type="entry name" value="Cadherin-like_dom"/>
</dbReference>
<evidence type="ECO:0000256" key="6">
    <source>
        <dbReference type="ARBA" id="ARBA00022989"/>
    </source>
</evidence>
<comment type="subcellular location">
    <subcellularLocation>
        <location evidence="1">Membrane</location>
        <topology evidence="1">Single-pass membrane protein</topology>
    </subcellularLocation>
</comment>
<dbReference type="AlphaFoldDB" id="A0A8T0B6N9"/>
<keyword evidence="3" id="KW-0677">Repeat</keyword>
<evidence type="ECO:0000256" key="4">
    <source>
        <dbReference type="ARBA" id="ARBA00022837"/>
    </source>
</evidence>
<organism evidence="12 13">
    <name type="scientific">Silurus meridionalis</name>
    <name type="common">Southern catfish</name>
    <name type="synonym">Silurus soldatovi meridionalis</name>
    <dbReference type="NCBI Taxonomy" id="175797"/>
    <lineage>
        <taxon>Eukaryota</taxon>
        <taxon>Metazoa</taxon>
        <taxon>Chordata</taxon>
        <taxon>Craniata</taxon>
        <taxon>Vertebrata</taxon>
        <taxon>Euteleostomi</taxon>
        <taxon>Actinopterygii</taxon>
        <taxon>Neopterygii</taxon>
        <taxon>Teleostei</taxon>
        <taxon>Ostariophysi</taxon>
        <taxon>Siluriformes</taxon>
        <taxon>Siluridae</taxon>
        <taxon>Silurus</taxon>
    </lineage>
</organism>
<accession>A0A8T0B6N9</accession>
<proteinExistence type="predicted"/>
<comment type="caution">
    <text evidence="12">The sequence shown here is derived from an EMBL/GenBank/DDBJ whole genome shotgun (WGS) entry which is preliminary data.</text>
</comment>
<evidence type="ECO:0000259" key="11">
    <source>
        <dbReference type="PROSITE" id="PS50268"/>
    </source>
</evidence>
<feature type="signal peptide" evidence="10">
    <location>
        <begin position="1"/>
        <end position="29"/>
    </location>
</feature>
<reference evidence="12" key="1">
    <citation type="submission" date="2020-08" db="EMBL/GenBank/DDBJ databases">
        <title>Chromosome-level assembly of Southern catfish (Silurus meridionalis) provides insights into visual adaptation to the nocturnal and benthic lifestyles.</title>
        <authorList>
            <person name="Zhang Y."/>
            <person name="Wang D."/>
            <person name="Peng Z."/>
        </authorList>
    </citation>
    <scope>NUCLEOTIDE SEQUENCE</scope>
    <source>
        <strain evidence="12">SWU-2019-XX</strain>
        <tissue evidence="12">Muscle</tissue>
    </source>
</reference>
<dbReference type="InterPro" id="IPR020894">
    <property type="entry name" value="Cadherin_CS"/>
</dbReference>
<keyword evidence="4 9" id="KW-0106">Calcium</keyword>
<dbReference type="PANTHER" id="PTHR24028">
    <property type="entry name" value="CADHERIN-87A"/>
    <property type="match status" value="1"/>
</dbReference>
<dbReference type="GO" id="GO:0005886">
    <property type="term" value="C:plasma membrane"/>
    <property type="evidence" value="ECO:0007669"/>
    <property type="project" value="InterPro"/>
</dbReference>
<feature type="chain" id="PRO_5035728103" description="Cadherin domain-containing protein" evidence="10">
    <location>
        <begin position="30"/>
        <end position="199"/>
    </location>
</feature>
<evidence type="ECO:0000313" key="13">
    <source>
        <dbReference type="Proteomes" id="UP000606274"/>
    </source>
</evidence>
<dbReference type="Proteomes" id="UP000606274">
    <property type="component" value="Unassembled WGS sequence"/>
</dbReference>
<dbReference type="InterPro" id="IPR050174">
    <property type="entry name" value="Protocadherin/Cadherin-CA"/>
</dbReference>
<evidence type="ECO:0000256" key="9">
    <source>
        <dbReference type="PROSITE-ProRule" id="PRU00043"/>
    </source>
</evidence>
<dbReference type="FunFam" id="2.60.40.60:FF:000006">
    <property type="entry name" value="Protocadherin alpha 2"/>
    <property type="match status" value="1"/>
</dbReference>
<evidence type="ECO:0000256" key="8">
    <source>
        <dbReference type="ARBA" id="ARBA00023180"/>
    </source>
</evidence>
<keyword evidence="13" id="KW-1185">Reference proteome</keyword>
<keyword evidence="8" id="KW-0325">Glycoprotein</keyword>
<keyword evidence="10" id="KW-0732">Signal</keyword>
<dbReference type="GO" id="GO:0007156">
    <property type="term" value="P:homophilic cell adhesion via plasma membrane adhesion molecules"/>
    <property type="evidence" value="ECO:0007669"/>
    <property type="project" value="InterPro"/>
</dbReference>
<evidence type="ECO:0000256" key="7">
    <source>
        <dbReference type="ARBA" id="ARBA00023136"/>
    </source>
</evidence>
<dbReference type="InterPro" id="IPR013164">
    <property type="entry name" value="Cadherin_N"/>
</dbReference>
<keyword evidence="5" id="KW-0130">Cell adhesion</keyword>
<dbReference type="PRINTS" id="PR00205">
    <property type="entry name" value="CADHERIN"/>
</dbReference>
<protein>
    <recommendedName>
        <fullName evidence="11">Cadherin domain-containing protein</fullName>
    </recommendedName>
</protein>
<dbReference type="CDD" id="cd11304">
    <property type="entry name" value="Cadherin_repeat"/>
    <property type="match status" value="2"/>
</dbReference>
<dbReference type="GO" id="GO:0005509">
    <property type="term" value="F:calcium ion binding"/>
    <property type="evidence" value="ECO:0007669"/>
    <property type="project" value="UniProtKB-UniRule"/>
</dbReference>
<keyword evidence="7" id="KW-0472">Membrane</keyword>